<name>A0AA49JGB6_9BACT</name>
<keyword evidence="1" id="KW-0597">Phosphoprotein</keyword>
<gene>
    <name evidence="3" type="ORF">K4G66_31500</name>
</gene>
<sequence length="130" mass="15511">MKKRILLIDDDEINNFIAEEWLKSHVDTAELFTYSNVEDALVYLRSCIDEEYPDLIMCDLKMPMYDGFEFIELYENEFYPEHPNTKLVVLSSSLRKQDIAKSKAYKSVSDFVAKHSVQENFRFIFERYLQ</sequence>
<accession>A0AA49JGB6</accession>
<evidence type="ECO:0000313" key="3">
    <source>
        <dbReference type="EMBL" id="WKN36894.1"/>
    </source>
</evidence>
<feature type="domain" description="Response regulatory" evidence="2">
    <location>
        <begin position="4"/>
        <end position="129"/>
    </location>
</feature>
<dbReference type="GO" id="GO:0000160">
    <property type="term" value="P:phosphorelay signal transduction system"/>
    <property type="evidence" value="ECO:0007669"/>
    <property type="project" value="InterPro"/>
</dbReference>
<reference evidence="3" key="1">
    <citation type="journal article" date="2023" name="Comput. Struct. Biotechnol. J.">
        <title>Discovery of a novel marine Bacteroidetes with a rich repertoire of carbohydrate-active enzymes.</title>
        <authorList>
            <person name="Chen B."/>
            <person name="Liu G."/>
            <person name="Chen Q."/>
            <person name="Wang H."/>
            <person name="Liu L."/>
            <person name="Tang K."/>
        </authorList>
    </citation>
    <scope>NUCLEOTIDE SEQUENCE</scope>
    <source>
        <strain evidence="3">TK19036</strain>
    </source>
</reference>
<dbReference type="Gene3D" id="3.40.50.2300">
    <property type="match status" value="1"/>
</dbReference>
<dbReference type="Pfam" id="PF00072">
    <property type="entry name" value="Response_reg"/>
    <property type="match status" value="1"/>
</dbReference>
<dbReference type="SUPFAM" id="SSF52172">
    <property type="entry name" value="CheY-like"/>
    <property type="match status" value="1"/>
</dbReference>
<protein>
    <submittedName>
        <fullName evidence="3">Response regulator</fullName>
    </submittedName>
</protein>
<evidence type="ECO:0000256" key="1">
    <source>
        <dbReference type="PROSITE-ProRule" id="PRU00169"/>
    </source>
</evidence>
<dbReference type="PROSITE" id="PS50110">
    <property type="entry name" value="RESPONSE_REGULATORY"/>
    <property type="match status" value="1"/>
</dbReference>
<dbReference type="InterPro" id="IPR011006">
    <property type="entry name" value="CheY-like_superfamily"/>
</dbReference>
<dbReference type="EMBL" id="CP120682">
    <property type="protein sequence ID" value="WKN36894.1"/>
    <property type="molecule type" value="Genomic_DNA"/>
</dbReference>
<dbReference type="PANTHER" id="PTHR44520:SF2">
    <property type="entry name" value="RESPONSE REGULATOR RCP1"/>
    <property type="match status" value="1"/>
</dbReference>
<feature type="modified residue" description="4-aspartylphosphate" evidence="1">
    <location>
        <position position="59"/>
    </location>
</feature>
<dbReference type="SMART" id="SM00448">
    <property type="entry name" value="REC"/>
    <property type="match status" value="1"/>
</dbReference>
<dbReference type="InterPro" id="IPR001789">
    <property type="entry name" value="Sig_transdc_resp-reg_receiver"/>
</dbReference>
<organism evidence="3">
    <name type="scientific">Roseihalotalea indica</name>
    <dbReference type="NCBI Taxonomy" id="2867963"/>
    <lineage>
        <taxon>Bacteria</taxon>
        <taxon>Pseudomonadati</taxon>
        <taxon>Bacteroidota</taxon>
        <taxon>Cytophagia</taxon>
        <taxon>Cytophagales</taxon>
        <taxon>Catalimonadaceae</taxon>
        <taxon>Roseihalotalea</taxon>
    </lineage>
</organism>
<evidence type="ECO:0000259" key="2">
    <source>
        <dbReference type="PROSITE" id="PS50110"/>
    </source>
</evidence>
<dbReference type="InterPro" id="IPR052893">
    <property type="entry name" value="TCS_response_regulator"/>
</dbReference>
<reference evidence="3" key="2">
    <citation type="journal article" date="2024" name="Antonie Van Leeuwenhoek">
        <title>Roseihalotalea indica gen. nov., sp. nov., a halophilic Bacteroidetes from mesopelagic Southwest Indian Ocean with higher carbohydrate metabolic potential.</title>
        <authorList>
            <person name="Chen B."/>
            <person name="Zhang M."/>
            <person name="Lin D."/>
            <person name="Ye J."/>
            <person name="Tang K."/>
        </authorList>
    </citation>
    <scope>NUCLEOTIDE SEQUENCE</scope>
    <source>
        <strain evidence="3">TK19036</strain>
    </source>
</reference>
<dbReference type="AlphaFoldDB" id="A0AA49JGB6"/>
<dbReference type="PANTHER" id="PTHR44520">
    <property type="entry name" value="RESPONSE REGULATOR RCP1-RELATED"/>
    <property type="match status" value="1"/>
</dbReference>
<proteinExistence type="predicted"/>